<keyword evidence="4" id="KW-1185">Reference proteome</keyword>
<dbReference type="STRING" id="139420.A0A371DB39"/>
<feature type="compositionally biased region" description="Acidic residues" evidence="1">
    <location>
        <begin position="301"/>
        <end position="311"/>
    </location>
</feature>
<dbReference type="AlphaFoldDB" id="A0A371DB39"/>
<gene>
    <name evidence="3" type="ORF">OH76DRAFT_1403328</name>
</gene>
<dbReference type="EMBL" id="KZ857403">
    <property type="protein sequence ID" value="RDX49743.1"/>
    <property type="molecule type" value="Genomic_DNA"/>
</dbReference>
<feature type="domain" description="DUF7918" evidence="2">
    <location>
        <begin position="5"/>
        <end position="209"/>
    </location>
</feature>
<dbReference type="PANTHER" id="PTHR36223:SF1">
    <property type="entry name" value="TRANSCRIPTION ELONGATION FACTOR EAF N-TERMINAL DOMAIN-CONTAINING PROTEIN"/>
    <property type="match status" value="1"/>
</dbReference>
<name>A0A371DB39_9APHY</name>
<dbReference type="InterPro" id="IPR057678">
    <property type="entry name" value="DUF7918"/>
</dbReference>
<feature type="region of interest" description="Disordered" evidence="1">
    <location>
        <begin position="204"/>
        <end position="246"/>
    </location>
</feature>
<evidence type="ECO:0000313" key="4">
    <source>
        <dbReference type="Proteomes" id="UP000256964"/>
    </source>
</evidence>
<evidence type="ECO:0000259" key="2">
    <source>
        <dbReference type="Pfam" id="PF25534"/>
    </source>
</evidence>
<sequence length="311" mass="34338">MLLHGYEVWITCDGEPLPEYQTEVEGDGKTVACFIPSESGKNFVIHWNDHVKATWLAYAFTLDGRSLSHGSIASVGSTGKRAGVLTDADIEQPFQFADLKTSDDDSLLNNMSSNADLGTIKISIRRVHEHYTLIPFTPATFNAVEKVHERSKKAGAHNVALGKASRIPDPPMRYLYRHDAINPLEGYIATFVFRYRPRALLQAQGVMPPSPPSQTEVAQAKRKGDSADERPAKRPKTEPGAAQADLGVIELSDDDEDLDVLQSRLRQLQRQVERAKRKKGEPIAGTVKKESGASQPRPVDDPDDVIDLTED</sequence>
<reference evidence="3 4" key="1">
    <citation type="journal article" date="2018" name="Biotechnol. Biofuels">
        <title>Integrative visual omics of the white-rot fungus Polyporus brumalis exposes the biotechnological potential of its oxidative enzymes for delignifying raw plant biomass.</title>
        <authorList>
            <person name="Miyauchi S."/>
            <person name="Rancon A."/>
            <person name="Drula E."/>
            <person name="Hage H."/>
            <person name="Chaduli D."/>
            <person name="Favel A."/>
            <person name="Grisel S."/>
            <person name="Henrissat B."/>
            <person name="Herpoel-Gimbert I."/>
            <person name="Ruiz-Duenas F.J."/>
            <person name="Chevret D."/>
            <person name="Hainaut M."/>
            <person name="Lin J."/>
            <person name="Wang M."/>
            <person name="Pangilinan J."/>
            <person name="Lipzen A."/>
            <person name="Lesage-Meessen L."/>
            <person name="Navarro D."/>
            <person name="Riley R."/>
            <person name="Grigoriev I.V."/>
            <person name="Zhou S."/>
            <person name="Raouche S."/>
            <person name="Rosso M.N."/>
        </authorList>
    </citation>
    <scope>NUCLEOTIDE SEQUENCE [LARGE SCALE GENOMIC DNA]</scope>
    <source>
        <strain evidence="3 4">BRFM 1820</strain>
    </source>
</reference>
<evidence type="ECO:0000313" key="3">
    <source>
        <dbReference type="EMBL" id="RDX49743.1"/>
    </source>
</evidence>
<organism evidence="3 4">
    <name type="scientific">Lentinus brumalis</name>
    <dbReference type="NCBI Taxonomy" id="2498619"/>
    <lineage>
        <taxon>Eukaryota</taxon>
        <taxon>Fungi</taxon>
        <taxon>Dikarya</taxon>
        <taxon>Basidiomycota</taxon>
        <taxon>Agaricomycotina</taxon>
        <taxon>Agaricomycetes</taxon>
        <taxon>Polyporales</taxon>
        <taxon>Polyporaceae</taxon>
        <taxon>Lentinus</taxon>
    </lineage>
</organism>
<accession>A0A371DB39</accession>
<protein>
    <recommendedName>
        <fullName evidence="2">DUF7918 domain-containing protein</fullName>
    </recommendedName>
</protein>
<proteinExistence type="predicted"/>
<evidence type="ECO:0000256" key="1">
    <source>
        <dbReference type="SAM" id="MobiDB-lite"/>
    </source>
</evidence>
<dbReference type="OrthoDB" id="3364132at2759"/>
<dbReference type="Proteomes" id="UP000256964">
    <property type="component" value="Unassembled WGS sequence"/>
</dbReference>
<feature type="compositionally biased region" description="Basic and acidic residues" evidence="1">
    <location>
        <begin position="222"/>
        <end position="237"/>
    </location>
</feature>
<dbReference type="Pfam" id="PF25534">
    <property type="entry name" value="DUF7918"/>
    <property type="match status" value="1"/>
</dbReference>
<dbReference type="PANTHER" id="PTHR36223">
    <property type="entry name" value="BETA-LACTAMASE-TYPE TRANSPEPTIDASE FOLD DOMAIN CONTAINING PROTEIN"/>
    <property type="match status" value="1"/>
</dbReference>
<feature type="region of interest" description="Disordered" evidence="1">
    <location>
        <begin position="271"/>
        <end position="311"/>
    </location>
</feature>